<feature type="region of interest" description="Disordered" evidence="1">
    <location>
        <begin position="356"/>
        <end position="408"/>
    </location>
</feature>
<accession>A0AAD4JU49</accession>
<name>A0AAD4JU49_9MUSC</name>
<feature type="region of interest" description="Disordered" evidence="1">
    <location>
        <begin position="545"/>
        <end position="576"/>
    </location>
</feature>
<dbReference type="Proteomes" id="UP001200034">
    <property type="component" value="Unassembled WGS sequence"/>
</dbReference>
<feature type="compositionally biased region" description="Basic and acidic residues" evidence="1">
    <location>
        <begin position="1296"/>
        <end position="1306"/>
    </location>
</feature>
<feature type="region of interest" description="Disordered" evidence="1">
    <location>
        <begin position="1099"/>
        <end position="1119"/>
    </location>
</feature>
<feature type="compositionally biased region" description="Low complexity" evidence="1">
    <location>
        <begin position="474"/>
        <end position="486"/>
    </location>
</feature>
<evidence type="ECO:0000256" key="1">
    <source>
        <dbReference type="SAM" id="MobiDB-lite"/>
    </source>
</evidence>
<feature type="region of interest" description="Disordered" evidence="1">
    <location>
        <begin position="1501"/>
        <end position="1574"/>
    </location>
</feature>
<feature type="region of interest" description="Disordered" evidence="1">
    <location>
        <begin position="1296"/>
        <end position="1320"/>
    </location>
</feature>
<comment type="caution">
    <text evidence="2">The sequence shown here is derived from an EMBL/GenBank/DDBJ whole genome shotgun (WGS) entry which is preliminary data.</text>
</comment>
<organism evidence="2 3">
    <name type="scientific">Drosophila rubida</name>
    <dbReference type="NCBI Taxonomy" id="30044"/>
    <lineage>
        <taxon>Eukaryota</taxon>
        <taxon>Metazoa</taxon>
        <taxon>Ecdysozoa</taxon>
        <taxon>Arthropoda</taxon>
        <taxon>Hexapoda</taxon>
        <taxon>Insecta</taxon>
        <taxon>Pterygota</taxon>
        <taxon>Neoptera</taxon>
        <taxon>Endopterygota</taxon>
        <taxon>Diptera</taxon>
        <taxon>Brachycera</taxon>
        <taxon>Muscomorpha</taxon>
        <taxon>Ephydroidea</taxon>
        <taxon>Drosophilidae</taxon>
        <taxon>Drosophila</taxon>
    </lineage>
</organism>
<gene>
    <name evidence="2" type="ORF">KR093_008241</name>
</gene>
<dbReference type="EMBL" id="JAJJHW010003409">
    <property type="protein sequence ID" value="KAH8359673.1"/>
    <property type="molecule type" value="Genomic_DNA"/>
</dbReference>
<feature type="region of interest" description="Disordered" evidence="1">
    <location>
        <begin position="425"/>
        <end position="513"/>
    </location>
</feature>
<feature type="compositionally biased region" description="Polar residues" evidence="1">
    <location>
        <begin position="503"/>
        <end position="513"/>
    </location>
</feature>
<reference evidence="2" key="1">
    <citation type="journal article" date="2021" name="Mol. Ecol. Resour.">
        <title>Phylogenomic analyses of the genus Drosophila reveals genomic signals of climate adaptation.</title>
        <authorList>
            <person name="Li F."/>
            <person name="Rane R.V."/>
            <person name="Luria V."/>
            <person name="Xiong Z."/>
            <person name="Chen J."/>
            <person name="Li Z."/>
            <person name="Catullo R.A."/>
            <person name="Griffin P.C."/>
            <person name="Schiffer M."/>
            <person name="Pearce S."/>
            <person name="Lee S.F."/>
            <person name="McElroy K."/>
            <person name="Stocker A."/>
            <person name="Shirriffs J."/>
            <person name="Cockerell F."/>
            <person name="Coppin C."/>
            <person name="Sgro C.M."/>
            <person name="Karger A."/>
            <person name="Cain J.W."/>
            <person name="Weber J.A."/>
            <person name="Santpere G."/>
            <person name="Kirschner M.W."/>
            <person name="Hoffmann A.A."/>
            <person name="Oakeshott J.G."/>
            <person name="Zhang G."/>
        </authorList>
    </citation>
    <scope>NUCLEOTIDE SEQUENCE</scope>
    <source>
        <strain evidence="2">BGI-SZ-2011g</strain>
    </source>
</reference>
<sequence length="1692" mass="185614">QSVDEPTMDKVPPPKPRRTRQRLNTALHYESLPTAPPAMCGRADENIFQFPAVASRARNLSASPKQCAAKDLPVCQHGKHSCYFCQPYRADRGTIEPLKNRLNSAIEAMDQLTRTYALLEGLLEQKLATITDNEEESAAEEMPEKAVSVSPTPTPTPAPSLTPIPSPAVTPVQTPAATSVPTPAAAAKADAEFELEHSLTWLESLFGTEVVPPIKQGKFKRIRERSKSMMEDEINMYLKGDRQIKMSSSRPYLLRRQSTYSDNKSKVSKWTKVKAAFKWERANVPPTGGQETGALMPLNMEVERYLKVPINSAGGSSSADSIISSSSGHFMSETGGTPGTISSASSMDELHLDGGNRQAMRRHSAKSVSTTPNIEVELRKSATDERLDAVKPAALPSKSASNKSLRRSKAFSDFEVLPEDHVADIKSTSSRRNKLPPSPLNLNQVCSDLPQLHSPLKSPGKDGNQLATRMRHVSSPGNSSVPSSPSRHSDFFGEFESEDLSSGDFSEPTTPNRKSLLNIEDEVFQLYHLLLLKLDMEFKLKHSGFEQSSASNRSGKLGSGGPGSGKRSSEEHSPTQLLHSELMSTEKLEQNLTPQFKKKLHKWRAKQQSSNCYATSEPASSPTAKGQSGGELKPKIDWNLWSSGALKLEGQGLCALPDQKDLPEKFQKKLGERAELNVNQRPEFMHVPLMSLSDQWNRLKCAPAGGTNSDNDSLKRGAKHSQSTRRGSDDDRWYKHKPHDKEKLARLKAIVAPDHTSKNIEVKTSDGEVMKFEGISRKFTRKLYEWEKARGIGPEASTFALLHPGYCPIDVRRINKECHKATAEHSPTLSRSLSLDSVAPSVNQAQVISQQASSLSLNDVNEFKELQDCADVTDHEFKKYDEPEAVMVEVEEHIHDTASPLVTAHTLVEQQTPIYKYEEVQCNDYVNSRRVQSFESHTNLAPLLGALKRADELFAQLRNASPDIVEHVAMRDCQTSLLSIRSIYPYYSNNLMKPGVLNAVSDVQNELGRLAELCLKSPLDEACCQETMQERNNEYTEELQGLHESLLCLKLSIQGGSTRFPRDIVPDINITAEDGQQLETSSSYATCDASSRDYLTLEEHSAASPSPMEHETETSTTTGTLCRASTSLANANANANTTANAAKKKLRLRKMGSRQNSKTESDSSDADAQSVLETPRRLRRKNFRLKQRSLDDDFRLSSFTPIAGGAAPSETEDIVCGSLKVKPGERIEATHSIASSLPQPVAQLSGFVPPPLPELHTRSYNTNANVFVKTKRKLFTTVPAPRAAEGIALIEKELESPTHSHEEAQSPRHAKPPTTAPRPLSLFKSISLERLAPLRAKEELRRCQSAEQMRRVTLSVRPPLASDSMQRLARSKRQLAAAASTTSSFPQVPPRRTHLYKKHSLHKSQSATVSNNIEHKIAKTSSGSTVSKPCIAAAPTPWLPPNKLDNTLPRIQRKLEGKGKSLLTPTKPKQFEFPPPLLEPERPATPLSERALRLQQAKAQFLQSAPVTPRQEPTTPSCLASSDGAQLHKSVSVGSMRGDTAQSTEQLQQGAATDQETVSNSSAYDSLPRSVSRSGRISSKLGFATLASKLRRGGRKSKEPPPTSAGPTGSALSALCRQTLFADVIALPQASSGERPPPSPNSTSAARNVHKSHSSPQAALTGGSTINLHDSYEGLNKSLSEQYVRQLKESDV</sequence>
<feature type="region of interest" description="Disordered" evidence="1">
    <location>
        <begin position="1587"/>
        <end position="1610"/>
    </location>
</feature>
<feature type="region of interest" description="Disordered" evidence="1">
    <location>
        <begin position="133"/>
        <end position="159"/>
    </location>
</feature>
<keyword evidence="3" id="KW-1185">Reference proteome</keyword>
<feature type="compositionally biased region" description="Polar residues" evidence="1">
    <location>
        <begin position="1540"/>
        <end position="1574"/>
    </location>
</feature>
<protein>
    <submittedName>
        <fullName evidence="2">Uncharacterized protein</fullName>
    </submittedName>
</protein>
<feature type="non-terminal residue" evidence="2">
    <location>
        <position position="1"/>
    </location>
</feature>
<feature type="compositionally biased region" description="Basic and acidic residues" evidence="1">
    <location>
        <begin position="376"/>
        <end position="389"/>
    </location>
</feature>
<feature type="compositionally biased region" description="Polar residues" evidence="1">
    <location>
        <begin position="1654"/>
        <end position="1667"/>
    </location>
</feature>
<feature type="compositionally biased region" description="Basic and acidic residues" evidence="1">
    <location>
        <begin position="726"/>
        <end position="740"/>
    </location>
</feature>
<feature type="region of interest" description="Disordered" evidence="1">
    <location>
        <begin position="1133"/>
        <end position="1173"/>
    </location>
</feature>
<feature type="region of interest" description="Disordered" evidence="1">
    <location>
        <begin position="1630"/>
        <end position="1667"/>
    </location>
</feature>
<feature type="region of interest" description="Disordered" evidence="1">
    <location>
        <begin position="1"/>
        <end position="23"/>
    </location>
</feature>
<feature type="compositionally biased region" description="Polar residues" evidence="1">
    <location>
        <begin position="609"/>
        <end position="626"/>
    </location>
</feature>
<feature type="compositionally biased region" description="Basic residues" evidence="1">
    <location>
        <begin position="1142"/>
        <end position="1152"/>
    </location>
</feature>
<feature type="region of interest" description="Disordered" evidence="1">
    <location>
        <begin position="1457"/>
        <end position="1483"/>
    </location>
</feature>
<evidence type="ECO:0000313" key="3">
    <source>
        <dbReference type="Proteomes" id="UP001200034"/>
    </source>
</evidence>
<proteinExistence type="predicted"/>
<feature type="region of interest" description="Disordered" evidence="1">
    <location>
        <begin position="1354"/>
        <end position="1392"/>
    </location>
</feature>
<feature type="compositionally biased region" description="Polar residues" evidence="1">
    <location>
        <begin position="1501"/>
        <end position="1524"/>
    </location>
</feature>
<evidence type="ECO:0000313" key="2">
    <source>
        <dbReference type="EMBL" id="KAH8359673.1"/>
    </source>
</evidence>
<feature type="region of interest" description="Disordered" evidence="1">
    <location>
        <begin position="701"/>
        <end position="740"/>
    </location>
</feature>
<feature type="region of interest" description="Disordered" evidence="1">
    <location>
        <begin position="609"/>
        <end position="631"/>
    </location>
</feature>